<dbReference type="InterPro" id="IPR029063">
    <property type="entry name" value="SAM-dependent_MTases_sf"/>
</dbReference>
<dbReference type="InterPro" id="IPR009081">
    <property type="entry name" value="PP-bd_ACP"/>
</dbReference>
<dbReference type="PANTHER" id="PTHR45527">
    <property type="entry name" value="NONRIBOSOMAL PEPTIDE SYNTHETASE"/>
    <property type="match status" value="1"/>
</dbReference>
<dbReference type="Gene3D" id="3.30.300.30">
    <property type="match status" value="2"/>
</dbReference>
<dbReference type="InterPro" id="IPR023213">
    <property type="entry name" value="CAT-like_dom_sf"/>
</dbReference>
<dbReference type="Pfam" id="PF08242">
    <property type="entry name" value="Methyltransf_12"/>
    <property type="match status" value="1"/>
</dbReference>
<dbReference type="EMBL" id="BAAAPC010000028">
    <property type="protein sequence ID" value="GAA2014556.1"/>
    <property type="molecule type" value="Genomic_DNA"/>
</dbReference>
<protein>
    <recommendedName>
        <fullName evidence="4">Phenyloxazoline synthase MbtB</fullName>
    </recommendedName>
    <alternativeName>
        <fullName evidence="9">Mycobactin synthetase protein B</fullName>
    </alternativeName>
</protein>
<dbReference type="InterPro" id="IPR020806">
    <property type="entry name" value="PKS_PP-bd"/>
</dbReference>
<feature type="region of interest" description="Disordered" evidence="10">
    <location>
        <begin position="499"/>
        <end position="519"/>
    </location>
</feature>
<dbReference type="CDD" id="cd02440">
    <property type="entry name" value="AdoMet_MTases"/>
    <property type="match status" value="1"/>
</dbReference>
<evidence type="ECO:0000256" key="10">
    <source>
        <dbReference type="SAM" id="MobiDB-lite"/>
    </source>
</evidence>
<dbReference type="Proteomes" id="UP001501585">
    <property type="component" value="Unassembled WGS sequence"/>
</dbReference>
<dbReference type="PROSITE" id="PS00455">
    <property type="entry name" value="AMP_BINDING"/>
    <property type="match status" value="1"/>
</dbReference>
<name>A0ABP5F207_9ACTN</name>
<evidence type="ECO:0000259" key="11">
    <source>
        <dbReference type="PROSITE" id="PS50075"/>
    </source>
</evidence>
<organism evidence="12 13">
    <name type="scientific">Nocardiopsis rhodophaea</name>
    <dbReference type="NCBI Taxonomy" id="280238"/>
    <lineage>
        <taxon>Bacteria</taxon>
        <taxon>Bacillati</taxon>
        <taxon>Actinomycetota</taxon>
        <taxon>Actinomycetes</taxon>
        <taxon>Streptosporangiales</taxon>
        <taxon>Nocardiopsidaceae</taxon>
        <taxon>Nocardiopsis</taxon>
    </lineage>
</organism>
<dbReference type="Gene3D" id="3.40.50.150">
    <property type="entry name" value="Vaccinia Virus protein VP39"/>
    <property type="match status" value="1"/>
</dbReference>
<evidence type="ECO:0000313" key="12">
    <source>
        <dbReference type="EMBL" id="GAA2014556.1"/>
    </source>
</evidence>
<dbReference type="InterPro" id="IPR001031">
    <property type="entry name" value="Thioesterase"/>
</dbReference>
<dbReference type="InterPro" id="IPR001242">
    <property type="entry name" value="Condensation_dom"/>
</dbReference>
<dbReference type="SUPFAM" id="SSF53335">
    <property type="entry name" value="S-adenosyl-L-methionine-dependent methyltransferases"/>
    <property type="match status" value="1"/>
</dbReference>
<dbReference type="InterPro" id="IPR029058">
    <property type="entry name" value="AB_hydrolase_fold"/>
</dbReference>
<evidence type="ECO:0000256" key="6">
    <source>
        <dbReference type="ARBA" id="ARBA00022553"/>
    </source>
</evidence>
<dbReference type="InterPro" id="IPR044894">
    <property type="entry name" value="TubC_N_sf"/>
</dbReference>
<keyword evidence="8" id="KW-0677">Repeat</keyword>
<dbReference type="Gene3D" id="1.10.10.1830">
    <property type="entry name" value="Non-ribosomal peptide synthase, adenylation domain"/>
    <property type="match status" value="1"/>
</dbReference>
<dbReference type="InterPro" id="IPR057737">
    <property type="entry name" value="Condensation_MtbB-like"/>
</dbReference>
<evidence type="ECO:0000256" key="8">
    <source>
        <dbReference type="ARBA" id="ARBA00022737"/>
    </source>
</evidence>
<dbReference type="Gene3D" id="3.40.50.980">
    <property type="match status" value="2"/>
</dbReference>
<dbReference type="PRINTS" id="PR00154">
    <property type="entry name" value="AMPBINDING"/>
</dbReference>
<dbReference type="InterPro" id="IPR020459">
    <property type="entry name" value="AMP-binding"/>
</dbReference>
<dbReference type="SMART" id="SM00823">
    <property type="entry name" value="PKS_PP"/>
    <property type="match status" value="1"/>
</dbReference>
<dbReference type="CDD" id="cd12114">
    <property type="entry name" value="A_NRPS_TlmIV_like"/>
    <property type="match status" value="1"/>
</dbReference>
<accession>A0ABP5F207</accession>
<sequence length="1837" mass="203564">MNADELIVELGRRGVQLWEEEGTLRYRAPEGVLTEELREELRRCKYDVIEQLRSAAAQGEVEPDPSSRYEPFPLTDMQSAYLLGRRNVFAYGGVSCHGYGELEFDALDPALLEAAWQKMIERHDMLRATVHEDGTQRVAETTPAYRIHVEDLRASSAEQCSTRTNEIRQEMGHRVYESDVWPLFDLRVTRGPEKAVLHFSVDFLIADFVSIQILLDELRQLYEYPEAELPPLDVQFRDYLRAERALRDGARYERDRDYWWRRVDHLPPAPELPLEPNSTTAERPRFRRYALDLTPQQWSALRERAGRHCVTPSTAVLAAYSDVIGAWSRNSRFTLNLTLLNRLPLHPDVPRMIGDFTSVNLLEVTQSQRIGLAERAKALQGQLWEDLDHRLCSGVEVMRELSRRRGQDAALMPVVFTSAIGVGGTDDGLGEESWGRLGHGISQTPQVWIDCQNIERRGGLSTNWDVREGVVPGPVLDAMFDAYRELLLRLAESDEVWQEHSPVALPRRQRDRRQTANDTAGPLPDALLHDGFVLQAQQTPDRPAVISGRRTLTYGELLEHATAISDTLRSQGHRGDLIGVVMDKGWEQIAAVLGILLADCAYLPVDSLQPPLRRAKILADANVGCALTQSWLLEDAQQGAAGHEVSWIAADTLARRADEARSHEVTATPDDLAYIIYTSGSTGKPKGVMISHRAALNTIHDINRRFDVTDQDRVLGLANLGFDLSVYDIFGPLSVGGALVLPDQEGRADPSHWALTAAEHHVTVWNSVPAQMQMLGHYLQAEQSRLPSPALSSLRLALLSGDWIPVTLPGEMSELLPGLRLVSLGGATEAAIWSIHYPITEVPVGWTSIPYGTPLTNQTFSVLDRALRDCPDYVAGELYIGGAGLALGYLGDEELTAAKFIHHPETGERLYRTGDLGRYLADGTIEFLGREDSQVKIRGHRIELAEVEAALLSEHAVGTAAALVTGEGAADRRLYAFVAGRTLDDVPEPPDAIVTALTEAAAAVRGDLDSDIDEQAIHDFVQELDNALLASMAHILGETGLFADGRTATAEELDAALGALPQHSSLVRRWLRELEAAGMVRRDVDGERFHDLRQVDITGRTRAWDRAEAARNERICPAPLMAYFRGSAESLRPLLRGEANPSRLFFPEGRQDVAEATYSLNVAAEHNNRVAADALRCIAEARRADEGPLRVLEVGGGIASTTRHAVEALAQHEVDYTFTDVSQYFLQGARTRFADRPRMECRIYDLNQDYWSQGFAANSYDVVLCAGVLNNARHTERTLRWLKELLVPGGWLVFIEATREHLEISVSQAFMMEEFEDFRSERDTTFVTRAQWLGLLDDLGADVTACFPSEDDALSAMGQHVFAARLRPERAHVRTEELATQLRRRLPEYMIPADIEVLDTLPLTDNGKIDRKALRSRVSSVPQSEERTVQEEATDPLESVLAGLAGEVLGAEVVGRRQNFFDLGGDSLLVAQFVGRLREQVPECVDLYFDGLLRRMLNQPTIADLAEYIRQYQPAEQATVNAAALSPLVPLNDASEGTVRVLVHEGIGTMAPYRTLARELSGHGPLAGLAVNDMHGYLSMDPGQLISRLAGTYADELLAQGHRRFHIVGYCLGGLLATEMASRLTEAGADVASLTVVSSYRVPYRIDDELLFEYAFGRVLSADLGRMGFHEDEHLMGRALRAVLAATPGTVPDGAFDALSGDAGLSAVAERFRAMRKRDRHERLRDLSTQLIEQGSPVSSADQVSELYDVFRHSFAAATLHRPDLYAGDITFLNPQGKLQFLPGLQEDMTAYWRETCLGDLRVLDVPGDHFSCLEPPHVVSTAKEILSVGLHNGAVG</sequence>
<dbReference type="CDD" id="cd19535">
    <property type="entry name" value="Cyc_NRPS"/>
    <property type="match status" value="1"/>
</dbReference>
<reference evidence="13" key="1">
    <citation type="journal article" date="2019" name="Int. J. Syst. Evol. Microbiol.">
        <title>The Global Catalogue of Microorganisms (GCM) 10K type strain sequencing project: providing services to taxonomists for standard genome sequencing and annotation.</title>
        <authorList>
            <consortium name="The Broad Institute Genomics Platform"/>
            <consortium name="The Broad Institute Genome Sequencing Center for Infectious Disease"/>
            <person name="Wu L."/>
            <person name="Ma J."/>
        </authorList>
    </citation>
    <scope>NUCLEOTIDE SEQUENCE [LARGE SCALE GENOMIC DNA]</scope>
    <source>
        <strain evidence="13">JCM 15313</strain>
    </source>
</reference>
<keyword evidence="7" id="KW-0436">Ligase</keyword>
<evidence type="ECO:0000256" key="9">
    <source>
        <dbReference type="ARBA" id="ARBA00033440"/>
    </source>
</evidence>
<comment type="caution">
    <text evidence="12">The sequence shown here is derived from an EMBL/GenBank/DDBJ whole genome shotgun (WGS) entry which is preliminary data.</text>
</comment>
<evidence type="ECO:0000256" key="1">
    <source>
        <dbReference type="ARBA" id="ARBA00001957"/>
    </source>
</evidence>
<dbReference type="InterPro" id="IPR041464">
    <property type="entry name" value="TubC_N"/>
</dbReference>
<comment type="similarity">
    <text evidence="3">Belongs to the ATP-dependent AMP-binding enzyme family. MbtB subfamily.</text>
</comment>
<dbReference type="InterPro" id="IPR045851">
    <property type="entry name" value="AMP-bd_C_sf"/>
</dbReference>
<dbReference type="InterPro" id="IPR020845">
    <property type="entry name" value="AMP-binding_CS"/>
</dbReference>
<proteinExistence type="inferred from homology"/>
<dbReference type="InterPro" id="IPR010071">
    <property type="entry name" value="AA_adenyl_dom"/>
</dbReference>
<dbReference type="InterPro" id="IPR036736">
    <property type="entry name" value="ACP-like_sf"/>
</dbReference>
<keyword evidence="13" id="KW-1185">Reference proteome</keyword>
<dbReference type="SUPFAM" id="SSF53474">
    <property type="entry name" value="alpha/beta-Hydrolases"/>
    <property type="match status" value="1"/>
</dbReference>
<evidence type="ECO:0000256" key="5">
    <source>
        <dbReference type="ARBA" id="ARBA00022450"/>
    </source>
</evidence>
<dbReference type="Gene3D" id="2.30.38.10">
    <property type="entry name" value="Luciferase, Domain 3"/>
    <property type="match status" value="1"/>
</dbReference>
<dbReference type="Gene3D" id="3.30.559.30">
    <property type="entry name" value="Nonribosomal peptide synthetase, condensation domain"/>
    <property type="match status" value="1"/>
</dbReference>
<dbReference type="Pfam" id="PF00668">
    <property type="entry name" value="Condensation"/>
    <property type="match status" value="1"/>
</dbReference>
<dbReference type="PROSITE" id="PS50075">
    <property type="entry name" value="CARRIER"/>
    <property type="match status" value="1"/>
</dbReference>
<dbReference type="Gene3D" id="3.40.50.1820">
    <property type="entry name" value="alpha/beta hydrolase"/>
    <property type="match status" value="1"/>
</dbReference>
<dbReference type="SUPFAM" id="SSF52777">
    <property type="entry name" value="CoA-dependent acyltransferases"/>
    <property type="match status" value="2"/>
</dbReference>
<dbReference type="InterPro" id="IPR013217">
    <property type="entry name" value="Methyltransf_12"/>
</dbReference>
<feature type="domain" description="Carrier" evidence="11">
    <location>
        <begin position="1432"/>
        <end position="1513"/>
    </location>
</feature>
<dbReference type="Pfam" id="PF00550">
    <property type="entry name" value="PP-binding"/>
    <property type="match status" value="1"/>
</dbReference>
<keyword evidence="5" id="KW-0596">Phosphopantetheine</keyword>
<evidence type="ECO:0000256" key="3">
    <source>
        <dbReference type="ARBA" id="ARBA00007380"/>
    </source>
</evidence>
<comment type="cofactor">
    <cofactor evidence="1">
        <name>pantetheine 4'-phosphate</name>
        <dbReference type="ChEBI" id="CHEBI:47942"/>
    </cofactor>
</comment>
<evidence type="ECO:0000256" key="4">
    <source>
        <dbReference type="ARBA" id="ARBA00016743"/>
    </source>
</evidence>
<dbReference type="InterPro" id="IPR000873">
    <property type="entry name" value="AMP-dep_synth/lig_dom"/>
</dbReference>
<evidence type="ECO:0000256" key="7">
    <source>
        <dbReference type="ARBA" id="ARBA00022598"/>
    </source>
</evidence>
<dbReference type="NCBIfam" id="TIGR01733">
    <property type="entry name" value="AA-adenyl-dom"/>
    <property type="match status" value="1"/>
</dbReference>
<evidence type="ECO:0000256" key="2">
    <source>
        <dbReference type="ARBA" id="ARBA00005102"/>
    </source>
</evidence>
<dbReference type="SUPFAM" id="SSF56801">
    <property type="entry name" value="Acetyl-CoA synthetase-like"/>
    <property type="match status" value="1"/>
</dbReference>
<dbReference type="Pfam" id="PF00975">
    <property type="entry name" value="Thioesterase"/>
    <property type="match status" value="1"/>
</dbReference>
<dbReference type="SUPFAM" id="SSF47336">
    <property type="entry name" value="ACP-like"/>
    <property type="match status" value="1"/>
</dbReference>
<gene>
    <name evidence="12" type="ORF">GCM10009799_48560</name>
</gene>
<dbReference type="Gene3D" id="3.30.559.10">
    <property type="entry name" value="Chloramphenicol acetyltransferase-like domain"/>
    <property type="match status" value="1"/>
</dbReference>
<keyword evidence="6" id="KW-0597">Phosphoprotein</keyword>
<evidence type="ECO:0000313" key="13">
    <source>
        <dbReference type="Proteomes" id="UP001501585"/>
    </source>
</evidence>
<dbReference type="PANTHER" id="PTHR45527:SF10">
    <property type="entry name" value="PYOCHELIN SYNTHASE PCHF"/>
    <property type="match status" value="1"/>
</dbReference>
<dbReference type="Gene3D" id="1.10.1200.10">
    <property type="entry name" value="ACP-like"/>
    <property type="match status" value="1"/>
</dbReference>
<comment type="pathway">
    <text evidence="2">Siderophore biosynthesis; mycobactin biosynthesis.</text>
</comment>
<dbReference type="RefSeq" id="WP_344165378.1">
    <property type="nucleotide sequence ID" value="NZ_BAAAPC010000028.1"/>
</dbReference>
<dbReference type="Pfam" id="PF18563">
    <property type="entry name" value="TubC_N"/>
    <property type="match status" value="1"/>
</dbReference>
<dbReference type="Pfam" id="PF00501">
    <property type="entry name" value="AMP-binding"/>
    <property type="match status" value="1"/>
</dbReference>